<keyword evidence="8" id="KW-1185">Reference proteome</keyword>
<dbReference type="InterPro" id="IPR000675">
    <property type="entry name" value="Cutinase/axe"/>
</dbReference>
<feature type="region of interest" description="Disordered" evidence="5">
    <location>
        <begin position="469"/>
        <end position="564"/>
    </location>
</feature>
<reference evidence="7 8" key="1">
    <citation type="submission" date="2018-03" db="EMBL/GenBank/DDBJ databases">
        <title>Characteristics and genome of n-alkane degrading marine bacteria Gordonia iterans isolated from crude oil contaminated in Tae-an, South Korea.</title>
        <authorList>
            <person name="Lee S.-S."/>
            <person name="Kim H."/>
        </authorList>
    </citation>
    <scope>NUCLEOTIDE SEQUENCE [LARGE SCALE GENOMIC DNA]</scope>
    <source>
        <strain evidence="7 8">Co17</strain>
    </source>
</reference>
<dbReference type="PANTHER" id="PTHR33630:SF9">
    <property type="entry name" value="CUTINASE 4"/>
    <property type="match status" value="1"/>
</dbReference>
<dbReference type="Gene3D" id="3.40.50.1820">
    <property type="entry name" value="alpha/beta hydrolase"/>
    <property type="match status" value="1"/>
</dbReference>
<evidence type="ECO:0000256" key="3">
    <source>
        <dbReference type="ARBA" id="ARBA00022801"/>
    </source>
</evidence>
<evidence type="ECO:0000256" key="2">
    <source>
        <dbReference type="ARBA" id="ARBA00022487"/>
    </source>
</evidence>
<proteinExistence type="inferred from homology"/>
<evidence type="ECO:0000256" key="4">
    <source>
        <dbReference type="ARBA" id="ARBA00023157"/>
    </source>
</evidence>
<evidence type="ECO:0000256" key="6">
    <source>
        <dbReference type="SAM" id="Phobius"/>
    </source>
</evidence>
<keyword evidence="4" id="KW-1015">Disulfide bond</keyword>
<keyword evidence="6" id="KW-0812">Transmembrane</keyword>
<dbReference type="Proteomes" id="UP000239814">
    <property type="component" value="Chromosome"/>
</dbReference>
<dbReference type="PANTHER" id="PTHR33630">
    <property type="entry name" value="CUTINASE RV1984C-RELATED-RELATED"/>
    <property type="match status" value="1"/>
</dbReference>
<keyword evidence="6" id="KW-1133">Transmembrane helix</keyword>
<comment type="similarity">
    <text evidence="1">Belongs to the cutinase family.</text>
</comment>
<dbReference type="SMART" id="SM01110">
    <property type="entry name" value="Cutinase"/>
    <property type="match status" value="1"/>
</dbReference>
<dbReference type="KEGG" id="git:C6V83_06860"/>
<accession>A0A2S0KED0</accession>
<evidence type="ECO:0000256" key="5">
    <source>
        <dbReference type="SAM" id="MobiDB-lite"/>
    </source>
</evidence>
<dbReference type="Pfam" id="PF01083">
    <property type="entry name" value="Cutinase"/>
    <property type="match status" value="1"/>
</dbReference>
<protein>
    <submittedName>
        <fullName evidence="7">Uncharacterized protein</fullName>
    </submittedName>
</protein>
<name>A0A2S0KED0_9ACTN</name>
<dbReference type="AlphaFoldDB" id="A0A2S0KED0"/>
<dbReference type="SUPFAM" id="SSF53474">
    <property type="entry name" value="alpha/beta-Hydrolases"/>
    <property type="match status" value="1"/>
</dbReference>
<keyword evidence="6" id="KW-0472">Membrane</keyword>
<sequence length="564" mass="58392">MVGLGARGDPRQQPRGIAAMKFSRARVVRAVVLVSAIAVVGALGLPGGVGVASAGGPDYDCKAGAVVIVAGTNDDGAASQIGVEQRYTGKHPNGTANPNSPYHGANEYKVIKPEYPTTLWPLGTVGYNADVALGTAATKQAIAEYQTNCPEKEVVVVGYSQGARVAGDVLSDLANGRLDDEEFTVDGHPGSHKLSKEKVRGELYSDPRQEGSMAGRGIELALVGVIPGLTMTGPREGGFGDIPVISYCYKGDPICDLPDLLHDPFGVIDGFVGYFTKHGYYPWRMWAPVTNGNQWDCIGGPAPEDASSSYHCLVGAPSAMSGVRGDLVDTVRELVGLPAREVVDFWGMIPNLNRIFPHATLSDLQPYLVPVMNLFPPLPQLGYGAYLPDLFVFAGFLEGLASLDLKKMGASVEDFAKSLVSIGLLPVNFAEHWAGRAIALTGRDGPIGSSTTSGDDAAAFAVAGTAGAADAHRSGGPADLVPTAPEPRGRGPEIAPAAPARPDGEDGVVVPAPSAPTTEPVTDDAETDDPVPGTAPEGDSAPTAEPARETESASVDEPEPAAVG</sequence>
<dbReference type="GO" id="GO:0052689">
    <property type="term" value="F:carboxylic ester hydrolase activity"/>
    <property type="evidence" value="ECO:0007669"/>
    <property type="project" value="UniProtKB-KW"/>
</dbReference>
<feature type="transmembrane region" description="Helical" evidence="6">
    <location>
        <begin position="30"/>
        <end position="52"/>
    </location>
</feature>
<keyword evidence="3" id="KW-0378">Hydrolase</keyword>
<evidence type="ECO:0000313" key="7">
    <source>
        <dbReference type="EMBL" id="AVM00033.1"/>
    </source>
</evidence>
<organism evidence="7 8">
    <name type="scientific">Gordonia iterans</name>
    <dbReference type="NCBI Taxonomy" id="1004901"/>
    <lineage>
        <taxon>Bacteria</taxon>
        <taxon>Bacillati</taxon>
        <taxon>Actinomycetota</taxon>
        <taxon>Actinomycetes</taxon>
        <taxon>Mycobacteriales</taxon>
        <taxon>Gordoniaceae</taxon>
        <taxon>Gordonia</taxon>
    </lineage>
</organism>
<dbReference type="EMBL" id="CP027433">
    <property type="protein sequence ID" value="AVM00033.1"/>
    <property type="molecule type" value="Genomic_DNA"/>
</dbReference>
<gene>
    <name evidence="7" type="ORF">C6V83_06860</name>
</gene>
<evidence type="ECO:0000313" key="8">
    <source>
        <dbReference type="Proteomes" id="UP000239814"/>
    </source>
</evidence>
<evidence type="ECO:0000256" key="1">
    <source>
        <dbReference type="ARBA" id="ARBA00007534"/>
    </source>
</evidence>
<keyword evidence="2" id="KW-0719">Serine esterase</keyword>
<dbReference type="InterPro" id="IPR029058">
    <property type="entry name" value="AB_hydrolase_fold"/>
</dbReference>
<feature type="compositionally biased region" description="Acidic residues" evidence="5">
    <location>
        <begin position="554"/>
        <end position="564"/>
    </location>
</feature>